<keyword evidence="2" id="KW-1003">Cell membrane</keyword>
<organism evidence="7 8">
    <name type="scientific">Candidatus Pullilachnospira stercoravium</name>
    <dbReference type="NCBI Taxonomy" id="2840913"/>
    <lineage>
        <taxon>Bacteria</taxon>
        <taxon>Bacillati</taxon>
        <taxon>Bacillota</taxon>
        <taxon>Clostridia</taxon>
        <taxon>Lachnospirales</taxon>
        <taxon>Lachnospiraceae</taxon>
        <taxon>Lachnospiraceae incertae sedis</taxon>
        <taxon>Candidatus Pullilachnospira</taxon>
    </lineage>
</organism>
<reference evidence="7" key="2">
    <citation type="journal article" date="2021" name="PeerJ">
        <title>Extensive microbial diversity within the chicken gut microbiome revealed by metagenomics and culture.</title>
        <authorList>
            <person name="Gilroy R."/>
            <person name="Ravi A."/>
            <person name="Getino M."/>
            <person name="Pursley I."/>
            <person name="Horton D.L."/>
            <person name="Alikhan N.F."/>
            <person name="Baker D."/>
            <person name="Gharbi K."/>
            <person name="Hall N."/>
            <person name="Watson M."/>
            <person name="Adriaenssens E.M."/>
            <person name="Foster-Nyarko E."/>
            <person name="Jarju S."/>
            <person name="Secka A."/>
            <person name="Antonio M."/>
            <person name="Oren A."/>
            <person name="Chaudhuri R.R."/>
            <person name="La Ragione R."/>
            <person name="Hildebrand F."/>
            <person name="Pallen M.J."/>
        </authorList>
    </citation>
    <scope>NUCLEOTIDE SEQUENCE</scope>
    <source>
        <strain evidence="7">ChiBcec2-4451</strain>
    </source>
</reference>
<dbReference type="Pfam" id="PF03631">
    <property type="entry name" value="Virul_fac_BrkB"/>
    <property type="match status" value="1"/>
</dbReference>
<keyword evidence="5 6" id="KW-0472">Membrane</keyword>
<gene>
    <name evidence="7" type="ORF">IAA63_09750</name>
</gene>
<dbReference type="AlphaFoldDB" id="A0A9D1T6N2"/>
<evidence type="ECO:0000313" key="8">
    <source>
        <dbReference type="Proteomes" id="UP000886723"/>
    </source>
</evidence>
<evidence type="ECO:0000256" key="1">
    <source>
        <dbReference type="ARBA" id="ARBA00004651"/>
    </source>
</evidence>
<protein>
    <submittedName>
        <fullName evidence="7">YihY/virulence factor BrkB family protein</fullName>
    </submittedName>
</protein>
<dbReference type="PIRSF" id="PIRSF035875">
    <property type="entry name" value="RNase_BN"/>
    <property type="match status" value="1"/>
</dbReference>
<feature type="transmembrane region" description="Helical" evidence="6">
    <location>
        <begin position="20"/>
        <end position="46"/>
    </location>
</feature>
<dbReference type="PANTHER" id="PTHR30213">
    <property type="entry name" value="INNER MEMBRANE PROTEIN YHJD"/>
    <property type="match status" value="1"/>
</dbReference>
<comment type="caution">
    <text evidence="7">The sequence shown here is derived from an EMBL/GenBank/DDBJ whole genome shotgun (WGS) entry which is preliminary data.</text>
</comment>
<dbReference type="NCBIfam" id="TIGR00765">
    <property type="entry name" value="yihY_not_rbn"/>
    <property type="match status" value="1"/>
</dbReference>
<keyword evidence="3 6" id="KW-0812">Transmembrane</keyword>
<evidence type="ECO:0000256" key="6">
    <source>
        <dbReference type="SAM" id="Phobius"/>
    </source>
</evidence>
<feature type="transmembrane region" description="Helical" evidence="6">
    <location>
        <begin position="172"/>
        <end position="196"/>
    </location>
</feature>
<evidence type="ECO:0000256" key="4">
    <source>
        <dbReference type="ARBA" id="ARBA00022989"/>
    </source>
</evidence>
<dbReference type="EMBL" id="DVON01000203">
    <property type="protein sequence ID" value="HIV13406.1"/>
    <property type="molecule type" value="Genomic_DNA"/>
</dbReference>
<dbReference type="GO" id="GO:0005886">
    <property type="term" value="C:plasma membrane"/>
    <property type="evidence" value="ECO:0007669"/>
    <property type="project" value="UniProtKB-SubCell"/>
</dbReference>
<dbReference type="PANTHER" id="PTHR30213:SF0">
    <property type="entry name" value="UPF0761 MEMBRANE PROTEIN YIHY"/>
    <property type="match status" value="1"/>
</dbReference>
<comment type="subcellular location">
    <subcellularLocation>
        <location evidence="1">Cell membrane</location>
        <topology evidence="1">Multi-pass membrane protein</topology>
    </subcellularLocation>
</comment>
<dbReference type="InterPro" id="IPR017039">
    <property type="entry name" value="Virul_fac_BrkB"/>
</dbReference>
<accession>A0A9D1T6N2</accession>
<proteinExistence type="predicted"/>
<name>A0A9D1T6N2_9FIRM</name>
<dbReference type="Proteomes" id="UP000886723">
    <property type="component" value="Unassembled WGS sequence"/>
</dbReference>
<evidence type="ECO:0000256" key="5">
    <source>
        <dbReference type="ARBA" id="ARBA00023136"/>
    </source>
</evidence>
<feature type="transmembrane region" description="Helical" evidence="6">
    <location>
        <begin position="248"/>
        <end position="268"/>
    </location>
</feature>
<evidence type="ECO:0000256" key="3">
    <source>
        <dbReference type="ARBA" id="ARBA00022692"/>
    </source>
</evidence>
<reference evidence="7" key="1">
    <citation type="submission" date="2020-10" db="EMBL/GenBank/DDBJ databases">
        <authorList>
            <person name="Gilroy R."/>
        </authorList>
    </citation>
    <scope>NUCLEOTIDE SEQUENCE</scope>
    <source>
        <strain evidence="7">ChiBcec2-4451</strain>
    </source>
</reference>
<feature type="transmembrane region" description="Helical" evidence="6">
    <location>
        <begin position="208"/>
        <end position="228"/>
    </location>
</feature>
<evidence type="ECO:0000256" key="2">
    <source>
        <dbReference type="ARBA" id="ARBA00022475"/>
    </source>
</evidence>
<keyword evidence="4 6" id="KW-1133">Transmembrane helix</keyword>
<evidence type="ECO:0000313" key="7">
    <source>
        <dbReference type="EMBL" id="HIV13406.1"/>
    </source>
</evidence>
<sequence>MAEYIKVIRGFLKRLNQDHVGAFAAQAAYFILLSFVPFVILLITLVRHIPLVSESNVTRFFLQIVPDSSDLQVFVLQIIREIFGKSTAVVPVSAVFTLWSAGKGIQALTNGVNAIYHVKETRNYVMMRIRSAFYTLIFIAAVTGSLLLLVFGNSIQKLLEKYIPMIGRIAGYIIGMRTVISLAVLCVVFLLIYKVLPNRRASLKSQLPGAMISALAWSLFSLGFSVYLDVFHGLSSMYGSLTTTVLVMLWMYFCMYIVLIGAEINAYFEERFRRLQQIAGERIRQEYKEFVDGLRESREEDKEQDGEKRT</sequence>
<feature type="transmembrane region" description="Helical" evidence="6">
    <location>
        <begin position="132"/>
        <end position="152"/>
    </location>
</feature>